<comment type="caution">
    <text evidence="2">The sequence shown here is derived from an EMBL/GenBank/DDBJ whole genome shotgun (WGS) entry which is preliminary data.</text>
</comment>
<accession>A0ABW1EAF9</accession>
<keyword evidence="3" id="KW-1185">Reference proteome</keyword>
<organism evidence="2 3">
    <name type="scientific">Acidicapsa dinghuensis</name>
    <dbReference type="NCBI Taxonomy" id="2218256"/>
    <lineage>
        <taxon>Bacteria</taxon>
        <taxon>Pseudomonadati</taxon>
        <taxon>Acidobacteriota</taxon>
        <taxon>Terriglobia</taxon>
        <taxon>Terriglobales</taxon>
        <taxon>Acidobacteriaceae</taxon>
        <taxon>Acidicapsa</taxon>
    </lineage>
</organism>
<keyword evidence="1" id="KW-0472">Membrane</keyword>
<evidence type="ECO:0000256" key="1">
    <source>
        <dbReference type="SAM" id="Phobius"/>
    </source>
</evidence>
<evidence type="ECO:0000313" key="2">
    <source>
        <dbReference type="EMBL" id="MFC5860969.1"/>
    </source>
</evidence>
<name>A0ABW1EAF9_9BACT</name>
<feature type="transmembrane region" description="Helical" evidence="1">
    <location>
        <begin position="89"/>
        <end position="106"/>
    </location>
</feature>
<reference evidence="3" key="1">
    <citation type="journal article" date="2019" name="Int. J. Syst. Evol. Microbiol.">
        <title>The Global Catalogue of Microorganisms (GCM) 10K type strain sequencing project: providing services to taxonomists for standard genome sequencing and annotation.</title>
        <authorList>
            <consortium name="The Broad Institute Genomics Platform"/>
            <consortium name="The Broad Institute Genome Sequencing Center for Infectious Disease"/>
            <person name="Wu L."/>
            <person name="Ma J."/>
        </authorList>
    </citation>
    <scope>NUCLEOTIDE SEQUENCE [LARGE SCALE GENOMIC DNA]</scope>
    <source>
        <strain evidence="3">JCM 4087</strain>
    </source>
</reference>
<keyword evidence="1" id="KW-1133">Transmembrane helix</keyword>
<dbReference type="EMBL" id="JBHSPH010000001">
    <property type="protein sequence ID" value="MFC5860969.1"/>
    <property type="molecule type" value="Genomic_DNA"/>
</dbReference>
<sequence>MIFYGWGKRVHPLLNIGTYHCSQCGDRPFHIIVNYSYFHLYWIFGFITGRRYIAACTNCSRGALLEKRQVAPLFAPKPIADPIPFMERWGFAVLASAAIVFFMAAAHR</sequence>
<dbReference type="RefSeq" id="WP_263334739.1">
    <property type="nucleotide sequence ID" value="NZ_JAGSYH010000002.1"/>
</dbReference>
<evidence type="ECO:0000313" key="3">
    <source>
        <dbReference type="Proteomes" id="UP001596091"/>
    </source>
</evidence>
<gene>
    <name evidence="2" type="ORF">ACFPT7_01540</name>
</gene>
<keyword evidence="1" id="KW-0812">Transmembrane</keyword>
<protein>
    <recommendedName>
        <fullName evidence="4">Zinc-ribbon domain-containing protein</fullName>
    </recommendedName>
</protein>
<evidence type="ECO:0008006" key="4">
    <source>
        <dbReference type="Google" id="ProtNLM"/>
    </source>
</evidence>
<proteinExistence type="predicted"/>
<dbReference type="Proteomes" id="UP001596091">
    <property type="component" value="Unassembled WGS sequence"/>
</dbReference>